<dbReference type="RefSeq" id="WP_145327637.1">
    <property type="nucleotide sequence ID" value="NZ_VLKR01000006.1"/>
</dbReference>
<evidence type="ECO:0000313" key="3">
    <source>
        <dbReference type="Proteomes" id="UP000315908"/>
    </source>
</evidence>
<reference evidence="2 3" key="1">
    <citation type="journal article" date="2015" name="Stand. Genomic Sci.">
        <title>Genomic Encyclopedia of Bacterial and Archaeal Type Strains, Phase III: the genomes of soil and plant-associated and newly described type strains.</title>
        <authorList>
            <person name="Whitman W.B."/>
            <person name="Woyke T."/>
            <person name="Klenk H.P."/>
            <person name="Zhou Y."/>
            <person name="Lilburn T.G."/>
            <person name="Beck B.J."/>
            <person name="De Vos P."/>
            <person name="Vandamme P."/>
            <person name="Eisen J.A."/>
            <person name="Garrity G."/>
            <person name="Hugenholtz P."/>
            <person name="Kyrpides N.C."/>
        </authorList>
    </citation>
    <scope>NUCLEOTIDE SEQUENCE [LARGE SCALE GENOMIC DNA]</scope>
    <source>
        <strain evidence="2 3">CGMCC 1.6855</strain>
    </source>
</reference>
<feature type="compositionally biased region" description="Basic and acidic residues" evidence="1">
    <location>
        <begin position="35"/>
        <end position="47"/>
    </location>
</feature>
<dbReference type="AlphaFoldDB" id="A0A562MQN8"/>
<evidence type="ECO:0000313" key="2">
    <source>
        <dbReference type="EMBL" id="TWI22196.1"/>
    </source>
</evidence>
<sequence>MNKHFKNNPDLLEYFETSDGQAFYKKQDAKNYAKGLTDKSVSKVERTSEDDENQEESGKKGKKTAVEQIEAISLVDTLEGLAPFESDKRATVVAALEERRKVLIENAE</sequence>
<dbReference type="OrthoDB" id="1263383at2"/>
<proteinExistence type="predicted"/>
<protein>
    <submittedName>
        <fullName evidence="2">Uncharacterized protein</fullName>
    </submittedName>
</protein>
<comment type="caution">
    <text evidence="2">The sequence shown here is derived from an EMBL/GenBank/DDBJ whole genome shotgun (WGS) entry which is preliminary data.</text>
</comment>
<evidence type="ECO:0000256" key="1">
    <source>
        <dbReference type="SAM" id="MobiDB-lite"/>
    </source>
</evidence>
<name>A0A562MQN8_9SPHI</name>
<accession>A0A562MQN8</accession>
<dbReference type="Proteomes" id="UP000315908">
    <property type="component" value="Unassembled WGS sequence"/>
</dbReference>
<gene>
    <name evidence="2" type="ORF">IQ31_01601</name>
</gene>
<feature type="region of interest" description="Disordered" evidence="1">
    <location>
        <begin position="35"/>
        <end position="64"/>
    </location>
</feature>
<organism evidence="2 3">
    <name type="scientific">Sphingobacterium siyangense</name>
    <dbReference type="NCBI Taxonomy" id="459529"/>
    <lineage>
        <taxon>Bacteria</taxon>
        <taxon>Pseudomonadati</taxon>
        <taxon>Bacteroidota</taxon>
        <taxon>Sphingobacteriia</taxon>
        <taxon>Sphingobacteriales</taxon>
        <taxon>Sphingobacteriaceae</taxon>
        <taxon>Sphingobacterium</taxon>
    </lineage>
</organism>
<dbReference type="EMBL" id="VLKR01000006">
    <property type="protein sequence ID" value="TWI22196.1"/>
    <property type="molecule type" value="Genomic_DNA"/>
</dbReference>